<sequence>MVLLGFSAGYVIISRATANLESEETISRVMDSGDLSKLDDHHVLPKSIDKDENFNLALNERHLEKAVSSKEEEIRMIEDISFLEARNDREFELEKLEAIPVLNFEAPKEEVDDAAYENQHS</sequence>
<dbReference type="STRING" id="1321606.SAMD00020551_0191"/>
<accession>A0A0A8WZ89</accession>
<proteinExistence type="predicted"/>
<dbReference type="AlphaFoldDB" id="A0A0A8WZ89"/>
<organism evidence="1 2">
    <name type="scientific">Mesobacillus selenatarsenatis (strain DSM 18680 / JCM 14380 / FERM P-15431 / SF-1)</name>
    <dbReference type="NCBI Taxonomy" id="1321606"/>
    <lineage>
        <taxon>Bacteria</taxon>
        <taxon>Bacillati</taxon>
        <taxon>Bacillota</taxon>
        <taxon>Bacilli</taxon>
        <taxon>Bacillales</taxon>
        <taxon>Bacillaceae</taxon>
        <taxon>Mesobacillus</taxon>
    </lineage>
</organism>
<keyword evidence="2" id="KW-1185">Reference proteome</keyword>
<dbReference type="EMBL" id="BASE01000005">
    <property type="protein sequence ID" value="GAM12072.1"/>
    <property type="molecule type" value="Genomic_DNA"/>
</dbReference>
<evidence type="ECO:0000313" key="2">
    <source>
        <dbReference type="Proteomes" id="UP000031014"/>
    </source>
</evidence>
<protein>
    <submittedName>
        <fullName evidence="1">Uncharacterized protein</fullName>
    </submittedName>
</protein>
<name>A0A0A8WZ89_MESS1</name>
<gene>
    <name evidence="1" type="ORF">SAMD00020551_0191</name>
</gene>
<dbReference type="Proteomes" id="UP000031014">
    <property type="component" value="Unassembled WGS sequence"/>
</dbReference>
<evidence type="ECO:0000313" key="1">
    <source>
        <dbReference type="EMBL" id="GAM12072.1"/>
    </source>
</evidence>
<comment type="caution">
    <text evidence="1">The sequence shown here is derived from an EMBL/GenBank/DDBJ whole genome shotgun (WGS) entry which is preliminary data.</text>
</comment>
<reference evidence="1 2" key="1">
    <citation type="submission" date="2013-06" db="EMBL/GenBank/DDBJ databases">
        <title>Whole genome shotgun sequence of Bacillus selenatarsenatis SF-1.</title>
        <authorList>
            <person name="Kuroda M."/>
            <person name="Sei K."/>
            <person name="Yamashita M."/>
            <person name="Ike M."/>
        </authorList>
    </citation>
    <scope>NUCLEOTIDE SEQUENCE [LARGE SCALE GENOMIC DNA]</scope>
    <source>
        <strain evidence="1 2">SF-1</strain>
    </source>
</reference>